<reference evidence="3 4" key="1">
    <citation type="submission" date="2019-05" db="EMBL/GenBank/DDBJ databases">
        <title>The compact genome of Giardia muris reveals important steps in the evolution of intestinal protozoan parasites.</title>
        <authorList>
            <person name="Xu F."/>
            <person name="Jimenez-Gonzalez A."/>
            <person name="Einarsson E."/>
            <person name="Astvaldsson A."/>
            <person name="Peirasmaki D."/>
            <person name="Eckmann L."/>
            <person name="Andersson J.O."/>
            <person name="Svard S.G."/>
            <person name="Jerlstrom-Hultqvist J."/>
        </authorList>
    </citation>
    <scope>NUCLEOTIDE SEQUENCE [LARGE SCALE GENOMIC DNA]</scope>
    <source>
        <strain evidence="3 4">Roberts-Thomson</strain>
    </source>
</reference>
<evidence type="ECO:0000313" key="3">
    <source>
        <dbReference type="EMBL" id="TNJ28654.1"/>
    </source>
</evidence>
<dbReference type="PROSITE" id="PS00018">
    <property type="entry name" value="EF_HAND_1"/>
    <property type="match status" value="1"/>
</dbReference>
<sequence>MVDRQVSLCASIFSLLDRDQNGRLDEDEVRDLFSRMYGPTALDGLNIRGLIDHLSSTREPALDFVEVLDFIKENNLLSVTQSREVLTNLLSRLRGSRLVFTLPDLEALMHDFGYEVTIDELRDVTETFTGQRSDEVSPDVILDLFSNVVLADIQ</sequence>
<dbReference type="EMBL" id="VDLU01000002">
    <property type="protein sequence ID" value="TNJ28654.1"/>
    <property type="molecule type" value="Genomic_DNA"/>
</dbReference>
<organism evidence="3 4">
    <name type="scientific">Giardia muris</name>
    <dbReference type="NCBI Taxonomy" id="5742"/>
    <lineage>
        <taxon>Eukaryota</taxon>
        <taxon>Metamonada</taxon>
        <taxon>Diplomonadida</taxon>
        <taxon>Hexamitidae</taxon>
        <taxon>Giardiinae</taxon>
        <taxon>Giardia</taxon>
    </lineage>
</organism>
<keyword evidence="4" id="KW-1185">Reference proteome</keyword>
<dbReference type="InterPro" id="IPR011992">
    <property type="entry name" value="EF-hand-dom_pair"/>
</dbReference>
<dbReference type="PROSITE" id="PS50222">
    <property type="entry name" value="EF_HAND_2"/>
    <property type="match status" value="1"/>
</dbReference>
<protein>
    <recommendedName>
        <fullName evidence="2">EF-hand domain-containing protein</fullName>
    </recommendedName>
</protein>
<dbReference type="GO" id="GO:0005509">
    <property type="term" value="F:calcium ion binding"/>
    <property type="evidence" value="ECO:0007669"/>
    <property type="project" value="InterPro"/>
</dbReference>
<dbReference type="SUPFAM" id="SSF47473">
    <property type="entry name" value="EF-hand"/>
    <property type="match status" value="1"/>
</dbReference>
<gene>
    <name evidence="3" type="ORF">GMRT_13179</name>
</gene>
<dbReference type="Proteomes" id="UP000315496">
    <property type="component" value="Chromosome 2"/>
</dbReference>
<evidence type="ECO:0000256" key="1">
    <source>
        <dbReference type="ARBA" id="ARBA00022837"/>
    </source>
</evidence>
<dbReference type="InterPro" id="IPR018247">
    <property type="entry name" value="EF_Hand_1_Ca_BS"/>
</dbReference>
<evidence type="ECO:0000313" key="4">
    <source>
        <dbReference type="Proteomes" id="UP000315496"/>
    </source>
</evidence>
<dbReference type="InterPro" id="IPR002048">
    <property type="entry name" value="EF_hand_dom"/>
</dbReference>
<dbReference type="AlphaFoldDB" id="A0A4Z1SRV2"/>
<proteinExistence type="predicted"/>
<dbReference type="Gene3D" id="1.10.238.10">
    <property type="entry name" value="EF-hand"/>
    <property type="match status" value="1"/>
</dbReference>
<dbReference type="OrthoDB" id="427950at2759"/>
<accession>A0A4Z1SRV2</accession>
<evidence type="ECO:0000259" key="2">
    <source>
        <dbReference type="PROSITE" id="PS50222"/>
    </source>
</evidence>
<keyword evidence="1" id="KW-0106">Calcium</keyword>
<name>A0A4Z1SRV2_GIAMU</name>
<comment type="caution">
    <text evidence="3">The sequence shown here is derived from an EMBL/GenBank/DDBJ whole genome shotgun (WGS) entry which is preliminary data.</text>
</comment>
<feature type="domain" description="EF-hand" evidence="2">
    <location>
        <begin position="4"/>
        <end position="39"/>
    </location>
</feature>
<dbReference type="VEuPathDB" id="GiardiaDB:GMRT_13179"/>